<dbReference type="PROSITE" id="PS00455">
    <property type="entry name" value="AMP_BINDING"/>
    <property type="match status" value="1"/>
</dbReference>
<evidence type="ECO:0000259" key="2">
    <source>
        <dbReference type="Pfam" id="PF00501"/>
    </source>
</evidence>
<dbReference type="InterPro" id="IPR042099">
    <property type="entry name" value="ANL_N_sf"/>
</dbReference>
<dbReference type="SUPFAM" id="SSF56801">
    <property type="entry name" value="Acetyl-CoA synthetase-like"/>
    <property type="match status" value="1"/>
</dbReference>
<sequence>MIVLDSAEPDRFCFIERIKASVIFLDETSLRSDIVLNHGVNDVICFGASEFKLISEKKITKFEAESESDEEAKNKIEKFIDENISFKDIGFYTTTSGSTGVPKIIKVRNSTNYASLKWATNPKGPEDVPKLAEKFGADLPNIMAHINNVAAFVNFVGHIMVLFLGLLMEGPHLRRNLLLCDQNDLKSSLAAIAAEKCGGVWGYTPKIIRISESQELKEIALPSVSLFIAGGAKMTAEHMRRITANFAAAQNGRKCHVLKIYGSTEMGSQLFRTGLLETDEFAEKTDGIFCSNKGYQCEVRDSDGKVLPPGEVGQIFVKSPDLMIGYLGFPNQGEWYAMGDEGYLTEENRVVVLGRLSDQITLVNTKKSNALELEDRMYKAGEFVKSVVVLSKRNNNAYDDIYYLVYCDETDDEKVKEHVKNDILLLTKEQPTVIFVREPFEVLVNGKIDKKSLAAKYIQ</sequence>
<name>A0ABN7RSM2_OIKDI</name>
<organism evidence="3 4">
    <name type="scientific">Oikopleura dioica</name>
    <name type="common">Tunicate</name>
    <dbReference type="NCBI Taxonomy" id="34765"/>
    <lineage>
        <taxon>Eukaryota</taxon>
        <taxon>Metazoa</taxon>
        <taxon>Chordata</taxon>
        <taxon>Tunicata</taxon>
        <taxon>Appendicularia</taxon>
        <taxon>Copelata</taxon>
        <taxon>Oikopleuridae</taxon>
        <taxon>Oikopleura</taxon>
    </lineage>
</organism>
<keyword evidence="1" id="KW-0443">Lipid metabolism</keyword>
<dbReference type="InterPro" id="IPR020845">
    <property type="entry name" value="AMP-binding_CS"/>
</dbReference>
<accession>A0ABN7RSM2</accession>
<evidence type="ECO:0000313" key="3">
    <source>
        <dbReference type="EMBL" id="CAG5079629.1"/>
    </source>
</evidence>
<dbReference type="Proteomes" id="UP001158576">
    <property type="component" value="Chromosome PAR"/>
</dbReference>
<reference evidence="3 4" key="1">
    <citation type="submission" date="2021-04" db="EMBL/GenBank/DDBJ databases">
        <authorList>
            <person name="Bliznina A."/>
        </authorList>
    </citation>
    <scope>NUCLEOTIDE SEQUENCE [LARGE SCALE GENOMIC DNA]</scope>
</reference>
<keyword evidence="4" id="KW-1185">Reference proteome</keyword>
<dbReference type="PANTHER" id="PTHR42814">
    <property type="entry name" value="AMP-BINDING DOMAIN-CONTAINING PROTEIN"/>
    <property type="match status" value="1"/>
</dbReference>
<dbReference type="Gene3D" id="3.40.50.12780">
    <property type="entry name" value="N-terminal domain of ligase-like"/>
    <property type="match status" value="1"/>
</dbReference>
<protein>
    <submittedName>
        <fullName evidence="3">Oidioi.mRNA.OKI2018_I69.PAR.g9300.t1.cds</fullName>
    </submittedName>
</protein>
<feature type="domain" description="AMP-dependent synthetase/ligase" evidence="2">
    <location>
        <begin position="56"/>
        <end position="327"/>
    </location>
</feature>
<dbReference type="InterPro" id="IPR000873">
    <property type="entry name" value="AMP-dep_synth/lig_dom"/>
</dbReference>
<evidence type="ECO:0000256" key="1">
    <source>
        <dbReference type="ARBA" id="ARBA00023098"/>
    </source>
</evidence>
<dbReference type="PANTHER" id="PTHR42814:SF3">
    <property type="entry name" value="BETA-N-ACETYLHEXOSAMINIDASE"/>
    <property type="match status" value="1"/>
</dbReference>
<dbReference type="Pfam" id="PF00501">
    <property type="entry name" value="AMP-binding"/>
    <property type="match status" value="1"/>
</dbReference>
<dbReference type="EMBL" id="OU015568">
    <property type="protein sequence ID" value="CAG5079629.1"/>
    <property type="molecule type" value="Genomic_DNA"/>
</dbReference>
<gene>
    <name evidence="3" type="ORF">OKIOD_LOCUS858</name>
</gene>
<proteinExistence type="predicted"/>
<evidence type="ECO:0000313" key="4">
    <source>
        <dbReference type="Proteomes" id="UP001158576"/>
    </source>
</evidence>